<proteinExistence type="predicted"/>
<evidence type="ECO:0000256" key="1">
    <source>
        <dbReference type="SAM" id="MobiDB-lite"/>
    </source>
</evidence>
<dbReference type="GeneID" id="94424108"/>
<dbReference type="EMBL" id="MIGC01000261">
    <property type="protein sequence ID" value="PHJ25481.1"/>
    <property type="molecule type" value="Genomic_DNA"/>
</dbReference>
<organism evidence="2 3">
    <name type="scientific">Cystoisospora suis</name>
    <dbReference type="NCBI Taxonomy" id="483139"/>
    <lineage>
        <taxon>Eukaryota</taxon>
        <taxon>Sar</taxon>
        <taxon>Alveolata</taxon>
        <taxon>Apicomplexa</taxon>
        <taxon>Conoidasida</taxon>
        <taxon>Coccidia</taxon>
        <taxon>Eucoccidiorida</taxon>
        <taxon>Eimeriorina</taxon>
        <taxon>Sarcocystidae</taxon>
        <taxon>Cystoisospora</taxon>
    </lineage>
</organism>
<gene>
    <name evidence="2" type="ORF">CSUI_000666</name>
</gene>
<protein>
    <submittedName>
        <fullName evidence="2">Uncharacterized protein</fullName>
    </submittedName>
</protein>
<reference evidence="2 3" key="1">
    <citation type="journal article" date="2017" name="Int. J. Parasitol.">
        <title>The genome of the protozoan parasite Cystoisospora suis and a reverse vaccinology approach to identify vaccine candidates.</title>
        <authorList>
            <person name="Palmieri N."/>
            <person name="Shrestha A."/>
            <person name="Ruttkowski B."/>
            <person name="Beck T."/>
            <person name="Vogl C."/>
            <person name="Tomley F."/>
            <person name="Blake D.P."/>
            <person name="Joachim A."/>
        </authorList>
    </citation>
    <scope>NUCLEOTIDE SEQUENCE [LARGE SCALE GENOMIC DNA]</scope>
    <source>
        <strain evidence="2 3">Wien I</strain>
    </source>
</reference>
<dbReference type="AlphaFoldDB" id="A0A2C6KNA0"/>
<dbReference type="RefSeq" id="XP_067927128.1">
    <property type="nucleotide sequence ID" value="XM_068060897.1"/>
</dbReference>
<evidence type="ECO:0000313" key="3">
    <source>
        <dbReference type="Proteomes" id="UP000221165"/>
    </source>
</evidence>
<dbReference type="Proteomes" id="UP000221165">
    <property type="component" value="Unassembled WGS sequence"/>
</dbReference>
<dbReference type="VEuPathDB" id="ToxoDB:CSUI_000666"/>
<comment type="caution">
    <text evidence="2">The sequence shown here is derived from an EMBL/GenBank/DDBJ whole genome shotgun (WGS) entry which is preliminary data.</text>
</comment>
<feature type="region of interest" description="Disordered" evidence="1">
    <location>
        <begin position="1"/>
        <end position="21"/>
    </location>
</feature>
<evidence type="ECO:0000313" key="2">
    <source>
        <dbReference type="EMBL" id="PHJ25481.1"/>
    </source>
</evidence>
<accession>A0A2C6KNA0</accession>
<name>A0A2C6KNA0_9APIC</name>
<sequence length="94" mass="11021">MLGQYRTRSRHATPGHASPKSVQRNWALFCLMKLRTPYRLSSRKLCRLHRGRARTSKERTSVPRWQFDTVIQRRIGGERCIIDLQGCVYVPLLP</sequence>
<keyword evidence="3" id="KW-1185">Reference proteome</keyword>